<dbReference type="Pfam" id="PF01661">
    <property type="entry name" value="Macro"/>
    <property type="match status" value="1"/>
</dbReference>
<dbReference type="EMBL" id="CP147920">
    <property type="protein sequence ID" value="XAU16106.1"/>
    <property type="molecule type" value="Genomic_DNA"/>
</dbReference>
<name>A0ABZ3HC56_9BACT</name>
<accession>A0ABZ3HC56</accession>
<keyword evidence="3" id="KW-1185">Reference proteome</keyword>
<evidence type="ECO:0000313" key="3">
    <source>
        <dbReference type="Proteomes" id="UP001447842"/>
    </source>
</evidence>
<feature type="domain" description="Macro" evidence="1">
    <location>
        <begin position="1"/>
        <end position="180"/>
    </location>
</feature>
<dbReference type="Proteomes" id="UP001447842">
    <property type="component" value="Chromosome"/>
</dbReference>
<gene>
    <name evidence="2" type="ORF">WCY31_05205</name>
</gene>
<protein>
    <submittedName>
        <fullName evidence="2">Macro domain-containing protein</fullName>
    </submittedName>
</protein>
<sequence>MAYHVTLRTGNLLNAPASDFIVNPSNTVLTLGSGVSGAFAAACGPALQNAMTRALRETGKLQKGDVVATGGCPRFGSVLHAAVMDYNPGATEALPRLGEITTILHNIQTALASFAALHDKNVTLALPLMGTGVGGLDKRRVLEIYRDFFRSAVDFECEVLLYAHSEGDYMLMQRIFGAERS</sequence>
<evidence type="ECO:0000313" key="2">
    <source>
        <dbReference type="EMBL" id="XAU16106.1"/>
    </source>
</evidence>
<dbReference type="RefSeq" id="WP_345973473.1">
    <property type="nucleotide sequence ID" value="NZ_CP147920.1"/>
</dbReference>
<organism evidence="2 3">
    <name type="scientific">Sulfurimonas diazotrophicus</name>
    <dbReference type="NCBI Taxonomy" id="3131939"/>
    <lineage>
        <taxon>Bacteria</taxon>
        <taxon>Pseudomonadati</taxon>
        <taxon>Campylobacterota</taxon>
        <taxon>Epsilonproteobacteria</taxon>
        <taxon>Campylobacterales</taxon>
        <taxon>Sulfurimonadaceae</taxon>
        <taxon>Sulfurimonas</taxon>
    </lineage>
</organism>
<dbReference type="Gene3D" id="3.40.220.10">
    <property type="entry name" value="Leucine Aminopeptidase, subunit E, domain 1"/>
    <property type="match status" value="1"/>
</dbReference>
<dbReference type="InterPro" id="IPR043472">
    <property type="entry name" value="Macro_dom-like"/>
</dbReference>
<dbReference type="SUPFAM" id="SSF52949">
    <property type="entry name" value="Macro domain-like"/>
    <property type="match status" value="1"/>
</dbReference>
<dbReference type="SMART" id="SM00506">
    <property type="entry name" value="A1pp"/>
    <property type="match status" value="1"/>
</dbReference>
<dbReference type="InterPro" id="IPR002589">
    <property type="entry name" value="Macro_dom"/>
</dbReference>
<proteinExistence type="predicted"/>
<evidence type="ECO:0000259" key="1">
    <source>
        <dbReference type="PROSITE" id="PS51154"/>
    </source>
</evidence>
<dbReference type="PROSITE" id="PS51154">
    <property type="entry name" value="MACRO"/>
    <property type="match status" value="1"/>
</dbReference>
<reference evidence="2 3" key="1">
    <citation type="submission" date="2024-03" db="EMBL/GenBank/DDBJ databases">
        <title>Sulfurimonas sp. HSL3-1.</title>
        <authorList>
            <person name="Wang S."/>
        </authorList>
    </citation>
    <scope>NUCLEOTIDE SEQUENCE [LARGE SCALE GENOMIC DNA]</scope>
    <source>
        <strain evidence="2 3">HSL3-1</strain>
    </source>
</reference>